<proteinExistence type="predicted"/>
<keyword evidence="2" id="KW-1185">Reference proteome</keyword>
<sequence length="103" mass="11500">MWSCMGEISGGGDELDTNANFETGLVKVRDVLLKRMRRKPEQTGMGTLAAGENGQPATTRLLATWQLLHIELSKARPAPYHRSRTGLIDGPRHLNFMVFLHPM</sequence>
<protein>
    <submittedName>
        <fullName evidence="1">Uncharacterized protein</fullName>
    </submittedName>
</protein>
<dbReference type="Proteomes" id="UP001153332">
    <property type="component" value="Unassembled WGS sequence"/>
</dbReference>
<gene>
    <name evidence="1" type="ORF">O1611_g2110</name>
</gene>
<comment type="caution">
    <text evidence="1">The sequence shown here is derived from an EMBL/GenBank/DDBJ whole genome shotgun (WGS) entry which is preliminary data.</text>
</comment>
<name>A0ACC2JVG3_9PEZI</name>
<accession>A0ACC2JVG3</accession>
<dbReference type="EMBL" id="JAPUUL010000278">
    <property type="protein sequence ID" value="KAJ8131512.1"/>
    <property type="molecule type" value="Genomic_DNA"/>
</dbReference>
<reference evidence="1" key="1">
    <citation type="submission" date="2022-12" db="EMBL/GenBank/DDBJ databases">
        <title>Genome Sequence of Lasiodiplodia mahajangana.</title>
        <authorList>
            <person name="Buettner E."/>
        </authorList>
    </citation>
    <scope>NUCLEOTIDE SEQUENCE</scope>
    <source>
        <strain evidence="1">VT137</strain>
    </source>
</reference>
<evidence type="ECO:0000313" key="2">
    <source>
        <dbReference type="Proteomes" id="UP001153332"/>
    </source>
</evidence>
<evidence type="ECO:0000313" key="1">
    <source>
        <dbReference type="EMBL" id="KAJ8131512.1"/>
    </source>
</evidence>
<organism evidence="1 2">
    <name type="scientific">Lasiodiplodia mahajangana</name>
    <dbReference type="NCBI Taxonomy" id="1108764"/>
    <lineage>
        <taxon>Eukaryota</taxon>
        <taxon>Fungi</taxon>
        <taxon>Dikarya</taxon>
        <taxon>Ascomycota</taxon>
        <taxon>Pezizomycotina</taxon>
        <taxon>Dothideomycetes</taxon>
        <taxon>Dothideomycetes incertae sedis</taxon>
        <taxon>Botryosphaeriales</taxon>
        <taxon>Botryosphaeriaceae</taxon>
        <taxon>Lasiodiplodia</taxon>
    </lineage>
</organism>